<feature type="transmembrane region" description="Helical" evidence="6">
    <location>
        <begin position="256"/>
        <end position="278"/>
    </location>
</feature>
<evidence type="ECO:0000256" key="4">
    <source>
        <dbReference type="ARBA" id="ARBA00023136"/>
    </source>
</evidence>
<comment type="function">
    <text evidence="6">Forms chloride channels.</text>
</comment>
<feature type="transmembrane region" description="Helical" evidence="6">
    <location>
        <begin position="50"/>
        <end position="71"/>
    </location>
</feature>
<feature type="transmembrane region" description="Helical" evidence="6">
    <location>
        <begin position="92"/>
        <end position="111"/>
    </location>
</feature>
<dbReference type="GO" id="GO:0034707">
    <property type="term" value="C:chloride channel complex"/>
    <property type="evidence" value="ECO:0007669"/>
    <property type="project" value="UniProtKB-KW"/>
</dbReference>
<reference evidence="7" key="1">
    <citation type="submission" date="2021-11" db="EMBL/GenBank/DDBJ databases">
        <authorList>
            <person name="Schell T."/>
        </authorList>
    </citation>
    <scope>NUCLEOTIDE SEQUENCE</scope>
    <source>
        <strain evidence="7">M5</strain>
    </source>
</reference>
<dbReference type="InterPro" id="IPR000615">
    <property type="entry name" value="Bestrophin"/>
</dbReference>
<keyword evidence="6" id="KW-0869">Chloride channel</keyword>
<accession>A0A8J2RYH5</accession>
<evidence type="ECO:0000256" key="3">
    <source>
        <dbReference type="ARBA" id="ARBA00022989"/>
    </source>
</evidence>
<feature type="transmembrane region" description="Helical" evidence="6">
    <location>
        <begin position="290"/>
        <end position="311"/>
    </location>
</feature>
<dbReference type="EMBL" id="CAKKLH010000277">
    <property type="protein sequence ID" value="CAH0107626.1"/>
    <property type="molecule type" value="Genomic_DNA"/>
</dbReference>
<keyword evidence="6" id="KW-0813">Transport</keyword>
<keyword evidence="2 6" id="KW-0812">Transmembrane</keyword>
<name>A0A8J2RYH5_9CRUS</name>
<dbReference type="Proteomes" id="UP000789390">
    <property type="component" value="Unassembled WGS sequence"/>
</dbReference>
<keyword evidence="4 6" id="KW-0472">Membrane</keyword>
<protein>
    <recommendedName>
        <fullName evidence="6">Bestrophin homolog</fullName>
    </recommendedName>
</protein>
<evidence type="ECO:0000256" key="2">
    <source>
        <dbReference type="ARBA" id="ARBA00022692"/>
    </source>
</evidence>
<keyword evidence="8" id="KW-1185">Reference proteome</keyword>
<dbReference type="AlphaFoldDB" id="A0A8J2RYH5"/>
<evidence type="ECO:0000256" key="6">
    <source>
        <dbReference type="RuleBase" id="RU363126"/>
    </source>
</evidence>
<dbReference type="Pfam" id="PF01062">
    <property type="entry name" value="Bestrophin"/>
    <property type="match status" value="1"/>
</dbReference>
<organism evidence="7 8">
    <name type="scientific">Daphnia galeata</name>
    <dbReference type="NCBI Taxonomy" id="27404"/>
    <lineage>
        <taxon>Eukaryota</taxon>
        <taxon>Metazoa</taxon>
        <taxon>Ecdysozoa</taxon>
        <taxon>Arthropoda</taxon>
        <taxon>Crustacea</taxon>
        <taxon>Branchiopoda</taxon>
        <taxon>Diplostraca</taxon>
        <taxon>Cladocera</taxon>
        <taxon>Anomopoda</taxon>
        <taxon>Daphniidae</taxon>
        <taxon>Daphnia</taxon>
    </lineage>
</organism>
<proteinExistence type="inferred from homology"/>
<keyword evidence="6" id="KW-0407">Ion channel</keyword>
<evidence type="ECO:0000313" key="8">
    <source>
        <dbReference type="Proteomes" id="UP000789390"/>
    </source>
</evidence>
<sequence length="358" mass="40766">MQSQSSRSEATLSAVSLSLLSSQEPAGKSSSVGEIFLILFRWKGSIYKTIWKHLLLYCVLFYSLTAVYLTLDPEGKTAFKALAKYFSKQTSSLNIMIMLGFFTTTAMQRLFTMYTAMPGTARLISFFIMSIKQDLPEGPVIIEQFARWAVLSWVLTYRIVCKPLRDSFPDMVSLQRAGLIREKERYLLDRVEPVAANTTPRPLLPIDWMLLLARDCSIENRFPDKGNYVKLLDHVLIFKKSCGNTIKFATKNLPHALIQAAIIFVYVYGLITLMARNFDGVEQNTFMEGVVTYVPAMPSLQFFIFLIWLNFGRTAVNPFGSDDDDIDVKQLLKTHVQDSLRLTSLYTNDLDNIFDNMP</sequence>
<keyword evidence="6" id="KW-0868">Chloride</keyword>
<keyword evidence="3 6" id="KW-1133">Transmembrane helix</keyword>
<evidence type="ECO:0000256" key="5">
    <source>
        <dbReference type="ARBA" id="ARBA00034769"/>
    </source>
</evidence>
<keyword evidence="6" id="KW-0406">Ion transport</keyword>
<comment type="similarity">
    <text evidence="5 6">Belongs to the anion channel-forming bestrophin (TC 1.A.46) family. Calcium-sensitive chloride channel subfamily.</text>
</comment>
<dbReference type="OrthoDB" id="201595at2759"/>
<keyword evidence="6" id="KW-1003">Cell membrane</keyword>
<comment type="subcellular location">
    <subcellularLocation>
        <location evidence="6">Cell membrane</location>
        <topology evidence="6">Multi-pass membrane protein</topology>
    </subcellularLocation>
    <subcellularLocation>
        <location evidence="1">Membrane</location>
    </subcellularLocation>
</comment>
<gene>
    <name evidence="7" type="ORF">DGAL_LOCUS10946</name>
</gene>
<comment type="caution">
    <text evidence="7">The sequence shown here is derived from an EMBL/GenBank/DDBJ whole genome shotgun (WGS) entry which is preliminary data.</text>
</comment>
<dbReference type="InterPro" id="IPR021134">
    <property type="entry name" value="Bestrophin-like"/>
</dbReference>
<dbReference type="PANTHER" id="PTHR10736:SF0">
    <property type="entry name" value="BESTROPHIN HOMOLOG"/>
    <property type="match status" value="1"/>
</dbReference>
<evidence type="ECO:0000256" key="1">
    <source>
        <dbReference type="ARBA" id="ARBA00004370"/>
    </source>
</evidence>
<evidence type="ECO:0000313" key="7">
    <source>
        <dbReference type="EMBL" id="CAH0107626.1"/>
    </source>
</evidence>
<dbReference type="PANTHER" id="PTHR10736">
    <property type="entry name" value="BESTROPHIN"/>
    <property type="match status" value="1"/>
</dbReference>
<dbReference type="GO" id="GO:0005254">
    <property type="term" value="F:chloride channel activity"/>
    <property type="evidence" value="ECO:0007669"/>
    <property type="project" value="UniProtKB-KW"/>
</dbReference>
<dbReference type="GO" id="GO:0005886">
    <property type="term" value="C:plasma membrane"/>
    <property type="evidence" value="ECO:0007669"/>
    <property type="project" value="UniProtKB-SubCell"/>
</dbReference>